<dbReference type="Proteomes" id="UP001595818">
    <property type="component" value="Unassembled WGS sequence"/>
</dbReference>
<feature type="signal peptide" evidence="10">
    <location>
        <begin position="1"/>
        <end position="25"/>
    </location>
</feature>
<keyword evidence="3 8" id="KW-1134">Transmembrane beta strand</keyword>
<dbReference type="InterPro" id="IPR012910">
    <property type="entry name" value="Plug_dom"/>
</dbReference>
<dbReference type="InterPro" id="IPR008969">
    <property type="entry name" value="CarboxyPept-like_regulatory"/>
</dbReference>
<evidence type="ECO:0000259" key="11">
    <source>
        <dbReference type="Pfam" id="PF00593"/>
    </source>
</evidence>
<keyword evidence="5 9" id="KW-0798">TonB box</keyword>
<reference evidence="14" key="1">
    <citation type="journal article" date="2019" name="Int. J. Syst. Evol. Microbiol.">
        <title>The Global Catalogue of Microorganisms (GCM) 10K type strain sequencing project: providing services to taxonomists for standard genome sequencing and annotation.</title>
        <authorList>
            <consortium name="The Broad Institute Genomics Platform"/>
            <consortium name="The Broad Institute Genome Sequencing Center for Infectious Disease"/>
            <person name="Wu L."/>
            <person name="Ma J."/>
        </authorList>
    </citation>
    <scope>NUCLEOTIDE SEQUENCE [LARGE SCALE GENOMIC DNA]</scope>
    <source>
        <strain evidence="14">CGMCC 4.7466</strain>
    </source>
</reference>
<keyword evidence="14" id="KW-1185">Reference proteome</keyword>
<name>A0ABV9T3L7_9BACT</name>
<dbReference type="InterPro" id="IPR023997">
    <property type="entry name" value="TonB-dep_OMP_SusC/RagA_CS"/>
</dbReference>
<keyword evidence="2 8" id="KW-0813">Transport</keyword>
<evidence type="ECO:0000256" key="7">
    <source>
        <dbReference type="ARBA" id="ARBA00023237"/>
    </source>
</evidence>
<evidence type="ECO:0000256" key="6">
    <source>
        <dbReference type="ARBA" id="ARBA00023136"/>
    </source>
</evidence>
<sequence length="1053" mass="115464">MRKCFTRLKIICLSVLLFLAGNGMAQELTVEGTVNSQEDGAPLPGVSVLVQGSQVGTVTDLDGRYSINVPSGNAVLEFSYIGFSRQTVPVRNRNTVNVALTPDIAQLSEVVVTAFGIEQEKKALVSSTQEVKGRELFLSREPNMVDALNAKVAGVQITRQGGSAGAASSIVIRGMSSISGENQPLFVVDGIPINNSFRTTTRSSGVDVPNRAIDINPNDIESMNVLKGPAATALYGIQAASGVVIITTKKGARSETQNVSVNFSSNTSVDRIMKNFPAQMMYAQGDRGVLTRGTFGHFGPPLSTLRYDGGEALDNPRGNLVDMNHPDAIQSERVTPVNNQDVFFQNGVTLDNNISVSTGNRHSSYFFSVGDYHQKGIIPNNEYKRRTFKVTGESSVNDKLRFMGSAIYTYSTSARFGRGDNFADVVQGTIRTPPSFDNSAGYVLPNGSQRAFRNNSPDNPFWTVNNNPFTDEVNRLIGFLQANYDPAPWLNIMYRIGTDVSSDKRNQRWAVGSFGGDALPGGRVQQDTYNDRILNSDLVITGTKEIDDFNISLMIGNNVFTMANDRQFFDGRNLAVPGLYNISNAQSNLVQIQERIQKRTAAVFSRAAVDYRNYLFVELNGRNEWTSTLLPPNNSFLYGSIGTGFVFSEAFDLDQGIFSFGKLRASYSEAGRDAPPFRDQTYYTRASVSGAWGGGLIFPLPSNIGAVELSNDAGNPLLRPERNKTWEFGGELRFFENRLGFDITYYRERTVDQIINVSVPGSTGFSNQIINAGTIENRGLEIVANASPVTGGEFNWDIVANFSRNRNTVLELPVDRIPLQSFGNLRPIVKEGEPFGVFYGTAFQRDNQGNIIIGENGYPLRNQPSEENPSGELKIGDPTPDFLLGIRNNLSYKNFLLTFLWDIRKGGDIGNVTANWMRAQGVAEFTTDRGSMVVFRGVRADGSVNTTPVIIDDERYYNANTGNRDIAERFIEDGSWIRLRDVTLTYAFPNVLVNRLKLKSLNLSAYGRNILLFTGYTGVDPETNLGGPNSSMGVDAFGTPTTRSMGLSLTAGF</sequence>
<dbReference type="SUPFAM" id="SSF56935">
    <property type="entry name" value="Porins"/>
    <property type="match status" value="1"/>
</dbReference>
<dbReference type="Pfam" id="PF13715">
    <property type="entry name" value="CarbopepD_reg_2"/>
    <property type="match status" value="1"/>
</dbReference>
<dbReference type="Gene3D" id="2.40.170.20">
    <property type="entry name" value="TonB-dependent receptor, beta-barrel domain"/>
    <property type="match status" value="1"/>
</dbReference>
<evidence type="ECO:0000256" key="2">
    <source>
        <dbReference type="ARBA" id="ARBA00022448"/>
    </source>
</evidence>
<dbReference type="InterPro" id="IPR000531">
    <property type="entry name" value="Beta-barrel_TonB"/>
</dbReference>
<evidence type="ECO:0000256" key="1">
    <source>
        <dbReference type="ARBA" id="ARBA00004571"/>
    </source>
</evidence>
<feature type="domain" description="TonB-dependent receptor-like beta-barrel" evidence="11">
    <location>
        <begin position="434"/>
        <end position="1010"/>
    </location>
</feature>
<dbReference type="InterPro" id="IPR037066">
    <property type="entry name" value="Plug_dom_sf"/>
</dbReference>
<keyword evidence="4 8" id="KW-0812">Transmembrane</keyword>
<keyword evidence="7 8" id="KW-0998">Cell outer membrane</keyword>
<keyword evidence="6 8" id="KW-0472">Membrane</keyword>
<organism evidence="13 14">
    <name type="scientific">Negadavirga shengliensis</name>
    <dbReference type="NCBI Taxonomy" id="1389218"/>
    <lineage>
        <taxon>Bacteria</taxon>
        <taxon>Pseudomonadati</taxon>
        <taxon>Bacteroidota</taxon>
        <taxon>Cytophagia</taxon>
        <taxon>Cytophagales</taxon>
        <taxon>Cyclobacteriaceae</taxon>
        <taxon>Negadavirga</taxon>
    </lineage>
</organism>
<dbReference type="PROSITE" id="PS52016">
    <property type="entry name" value="TONB_DEPENDENT_REC_3"/>
    <property type="match status" value="1"/>
</dbReference>
<evidence type="ECO:0000256" key="10">
    <source>
        <dbReference type="SAM" id="SignalP"/>
    </source>
</evidence>
<evidence type="ECO:0000256" key="8">
    <source>
        <dbReference type="PROSITE-ProRule" id="PRU01360"/>
    </source>
</evidence>
<feature type="chain" id="PRO_5047342828" evidence="10">
    <location>
        <begin position="26"/>
        <end position="1053"/>
    </location>
</feature>
<gene>
    <name evidence="13" type="ORF">ACFPFU_16635</name>
</gene>
<feature type="domain" description="TonB-dependent receptor plug" evidence="12">
    <location>
        <begin position="123"/>
        <end position="243"/>
    </location>
</feature>
<dbReference type="NCBIfam" id="TIGR04056">
    <property type="entry name" value="OMP_RagA_SusC"/>
    <property type="match status" value="1"/>
</dbReference>
<dbReference type="EMBL" id="JBHSJJ010000010">
    <property type="protein sequence ID" value="MFC4873330.1"/>
    <property type="molecule type" value="Genomic_DNA"/>
</dbReference>
<dbReference type="Pfam" id="PF07715">
    <property type="entry name" value="Plug"/>
    <property type="match status" value="1"/>
</dbReference>
<proteinExistence type="inferred from homology"/>
<evidence type="ECO:0000313" key="13">
    <source>
        <dbReference type="EMBL" id="MFC4873330.1"/>
    </source>
</evidence>
<evidence type="ECO:0000256" key="9">
    <source>
        <dbReference type="RuleBase" id="RU003357"/>
    </source>
</evidence>
<evidence type="ECO:0000259" key="12">
    <source>
        <dbReference type="Pfam" id="PF07715"/>
    </source>
</evidence>
<comment type="subcellular location">
    <subcellularLocation>
        <location evidence="1 8">Cell outer membrane</location>
        <topology evidence="1 8">Multi-pass membrane protein</topology>
    </subcellularLocation>
</comment>
<dbReference type="InterPro" id="IPR039426">
    <property type="entry name" value="TonB-dep_rcpt-like"/>
</dbReference>
<evidence type="ECO:0000256" key="3">
    <source>
        <dbReference type="ARBA" id="ARBA00022452"/>
    </source>
</evidence>
<dbReference type="Pfam" id="PF00593">
    <property type="entry name" value="TonB_dep_Rec_b-barrel"/>
    <property type="match status" value="1"/>
</dbReference>
<protein>
    <submittedName>
        <fullName evidence="13">SusC/RagA family TonB-linked outer membrane protein</fullName>
    </submittedName>
</protein>
<dbReference type="InterPro" id="IPR036942">
    <property type="entry name" value="Beta-barrel_TonB_sf"/>
</dbReference>
<dbReference type="InterPro" id="IPR023996">
    <property type="entry name" value="TonB-dep_OMP_SusC/RagA"/>
</dbReference>
<accession>A0ABV9T3L7</accession>
<dbReference type="Gene3D" id="2.60.40.1120">
    <property type="entry name" value="Carboxypeptidase-like, regulatory domain"/>
    <property type="match status" value="1"/>
</dbReference>
<dbReference type="Gene3D" id="2.170.130.10">
    <property type="entry name" value="TonB-dependent receptor, plug domain"/>
    <property type="match status" value="1"/>
</dbReference>
<dbReference type="NCBIfam" id="TIGR04057">
    <property type="entry name" value="SusC_RagA_signa"/>
    <property type="match status" value="1"/>
</dbReference>
<comment type="similarity">
    <text evidence="8 9">Belongs to the TonB-dependent receptor family.</text>
</comment>
<dbReference type="SUPFAM" id="SSF49464">
    <property type="entry name" value="Carboxypeptidase regulatory domain-like"/>
    <property type="match status" value="1"/>
</dbReference>
<keyword evidence="10" id="KW-0732">Signal</keyword>
<evidence type="ECO:0000313" key="14">
    <source>
        <dbReference type="Proteomes" id="UP001595818"/>
    </source>
</evidence>
<evidence type="ECO:0000256" key="4">
    <source>
        <dbReference type="ARBA" id="ARBA00022692"/>
    </source>
</evidence>
<evidence type="ECO:0000256" key="5">
    <source>
        <dbReference type="ARBA" id="ARBA00023077"/>
    </source>
</evidence>
<comment type="caution">
    <text evidence="13">The sequence shown here is derived from an EMBL/GenBank/DDBJ whole genome shotgun (WGS) entry which is preliminary data.</text>
</comment>
<dbReference type="RefSeq" id="WP_377066077.1">
    <property type="nucleotide sequence ID" value="NZ_JBHSJJ010000010.1"/>
</dbReference>